<accession>A0A699UY91</accession>
<feature type="compositionally biased region" description="Basic and acidic residues" evidence="1">
    <location>
        <begin position="95"/>
        <end position="107"/>
    </location>
</feature>
<feature type="compositionally biased region" description="Acidic residues" evidence="1">
    <location>
        <begin position="10"/>
        <end position="20"/>
    </location>
</feature>
<feature type="region of interest" description="Disordered" evidence="1">
    <location>
        <begin position="95"/>
        <end position="114"/>
    </location>
</feature>
<protein>
    <submittedName>
        <fullName evidence="2">Uncharacterized protein</fullName>
    </submittedName>
</protein>
<reference evidence="2" key="1">
    <citation type="journal article" date="2019" name="Sci. Rep.">
        <title>Draft genome of Tanacetum cinerariifolium, the natural source of mosquito coil.</title>
        <authorList>
            <person name="Yamashiro T."/>
            <person name="Shiraishi A."/>
            <person name="Satake H."/>
            <person name="Nakayama K."/>
        </authorList>
    </citation>
    <scope>NUCLEOTIDE SEQUENCE</scope>
</reference>
<feature type="region of interest" description="Disordered" evidence="1">
    <location>
        <begin position="1"/>
        <end position="27"/>
    </location>
</feature>
<dbReference type="EMBL" id="BKCJ011380667">
    <property type="protein sequence ID" value="GFD27895.1"/>
    <property type="molecule type" value="Genomic_DNA"/>
</dbReference>
<evidence type="ECO:0000256" key="1">
    <source>
        <dbReference type="SAM" id="MobiDB-lite"/>
    </source>
</evidence>
<gene>
    <name evidence="2" type="ORF">Tci_899864</name>
</gene>
<feature type="non-terminal residue" evidence="2">
    <location>
        <position position="1"/>
    </location>
</feature>
<comment type="caution">
    <text evidence="2">The sequence shown here is derived from an EMBL/GenBank/DDBJ whole genome shotgun (WGS) entry which is preliminary data.</text>
</comment>
<feature type="non-terminal residue" evidence="2">
    <location>
        <position position="114"/>
    </location>
</feature>
<organism evidence="2">
    <name type="scientific">Tanacetum cinerariifolium</name>
    <name type="common">Dalmatian daisy</name>
    <name type="synonym">Chrysanthemum cinerariifolium</name>
    <dbReference type="NCBI Taxonomy" id="118510"/>
    <lineage>
        <taxon>Eukaryota</taxon>
        <taxon>Viridiplantae</taxon>
        <taxon>Streptophyta</taxon>
        <taxon>Embryophyta</taxon>
        <taxon>Tracheophyta</taxon>
        <taxon>Spermatophyta</taxon>
        <taxon>Magnoliopsida</taxon>
        <taxon>eudicotyledons</taxon>
        <taxon>Gunneridae</taxon>
        <taxon>Pentapetalae</taxon>
        <taxon>asterids</taxon>
        <taxon>campanulids</taxon>
        <taxon>Asterales</taxon>
        <taxon>Asteraceae</taxon>
        <taxon>Asteroideae</taxon>
        <taxon>Anthemideae</taxon>
        <taxon>Anthemidinae</taxon>
        <taxon>Tanacetum</taxon>
    </lineage>
</organism>
<evidence type="ECO:0000313" key="2">
    <source>
        <dbReference type="EMBL" id="GFD27895.1"/>
    </source>
</evidence>
<proteinExistence type="predicted"/>
<sequence length="114" mass="12857">VREPEKQGDAEEQGNDDNVTEEPVTAVSEDDLKIRVKKLERTNKVKTLKLKRLRKVGTSQRVDTSDDTLMEDVSNQGKIIDELDKDKGDVLMSEKEEKETKEVKDITGDAQVEG</sequence>
<dbReference type="AlphaFoldDB" id="A0A699UY91"/>
<name>A0A699UY91_TANCI</name>